<proteinExistence type="predicted"/>
<dbReference type="Proteomes" id="UP000034489">
    <property type="component" value="Unassembled WGS sequence"/>
</dbReference>
<keyword evidence="1 4" id="KW-0808">Transferase</keyword>
<protein>
    <submittedName>
        <fullName evidence="4">Acetyltransferase, GNAT family protein</fullName>
    </submittedName>
</protein>
<evidence type="ECO:0000259" key="3">
    <source>
        <dbReference type="PROSITE" id="PS51186"/>
    </source>
</evidence>
<dbReference type="InterPro" id="IPR000182">
    <property type="entry name" value="GNAT_dom"/>
</dbReference>
<feature type="domain" description="N-acetyltransferase" evidence="3">
    <location>
        <begin position="17"/>
        <end position="178"/>
    </location>
</feature>
<dbReference type="PANTHER" id="PTHR43800">
    <property type="entry name" value="PEPTIDYL-LYSINE N-ACETYLTRANSFERASE YJAB"/>
    <property type="match status" value="1"/>
</dbReference>
<sequence>MKTRERAIKTKQAVIDISLRLAKSSDLEHYTDLLQRTYQEAYTDESIGLTADCFSKEIFATERVQAYLCSNLVQNDKQRAWLCFVRGALVGSATIIDHGDEFELRGFYVAPEYQGKGIGKQLFKMVLKFTQGKDIVLDTYVHNRRTLNLYKKWGFKIDKKKGIFYRHWPEWPEGINAKCLYMRFASKSQKQ</sequence>
<dbReference type="PROSITE" id="PS51186">
    <property type="entry name" value="GNAT"/>
    <property type="match status" value="1"/>
</dbReference>
<dbReference type="AlphaFoldDB" id="A0A0G0U5P9"/>
<keyword evidence="2" id="KW-0012">Acyltransferase</keyword>
<reference evidence="4 5" key="1">
    <citation type="journal article" date="2015" name="Nature">
        <title>rRNA introns, odd ribosomes, and small enigmatic genomes across a large radiation of phyla.</title>
        <authorList>
            <person name="Brown C.T."/>
            <person name="Hug L.A."/>
            <person name="Thomas B.C."/>
            <person name="Sharon I."/>
            <person name="Castelle C.J."/>
            <person name="Singh A."/>
            <person name="Wilkins M.J."/>
            <person name="Williams K.H."/>
            <person name="Banfield J.F."/>
        </authorList>
    </citation>
    <scope>NUCLEOTIDE SEQUENCE [LARGE SCALE GENOMIC DNA]</scope>
</reference>
<evidence type="ECO:0000256" key="1">
    <source>
        <dbReference type="ARBA" id="ARBA00022679"/>
    </source>
</evidence>
<name>A0A0G0U5P9_9BACT</name>
<accession>A0A0G0U5P9</accession>
<dbReference type="SUPFAM" id="SSF55729">
    <property type="entry name" value="Acyl-CoA N-acyltransferases (Nat)"/>
    <property type="match status" value="1"/>
</dbReference>
<dbReference type="GO" id="GO:0016747">
    <property type="term" value="F:acyltransferase activity, transferring groups other than amino-acyl groups"/>
    <property type="evidence" value="ECO:0007669"/>
    <property type="project" value="InterPro"/>
</dbReference>
<dbReference type="CDD" id="cd04301">
    <property type="entry name" value="NAT_SF"/>
    <property type="match status" value="1"/>
</dbReference>
<evidence type="ECO:0000313" key="5">
    <source>
        <dbReference type="Proteomes" id="UP000034489"/>
    </source>
</evidence>
<gene>
    <name evidence="4" type="ORF">UT92_C0013G0006</name>
</gene>
<dbReference type="PANTHER" id="PTHR43800:SF1">
    <property type="entry name" value="PEPTIDYL-LYSINE N-ACETYLTRANSFERASE YJAB"/>
    <property type="match status" value="1"/>
</dbReference>
<dbReference type="InterPro" id="IPR016181">
    <property type="entry name" value="Acyl_CoA_acyltransferase"/>
</dbReference>
<evidence type="ECO:0000256" key="2">
    <source>
        <dbReference type="ARBA" id="ARBA00023315"/>
    </source>
</evidence>
<comment type="caution">
    <text evidence="4">The sequence shown here is derived from an EMBL/GenBank/DDBJ whole genome shotgun (WGS) entry which is preliminary data.</text>
</comment>
<organism evidence="4 5">
    <name type="scientific">Candidatus Curtissbacteria bacterium GW2011_GWA1_40_24</name>
    <dbReference type="NCBI Taxonomy" id="1618406"/>
    <lineage>
        <taxon>Bacteria</taxon>
        <taxon>Candidatus Curtissiibacteriota</taxon>
    </lineage>
</organism>
<dbReference type="EMBL" id="LBYQ01000013">
    <property type="protein sequence ID" value="KKR54770.1"/>
    <property type="molecule type" value="Genomic_DNA"/>
</dbReference>
<dbReference type="Gene3D" id="3.40.630.30">
    <property type="match status" value="1"/>
</dbReference>
<dbReference type="Pfam" id="PF00583">
    <property type="entry name" value="Acetyltransf_1"/>
    <property type="match status" value="1"/>
</dbReference>
<evidence type="ECO:0000313" key="4">
    <source>
        <dbReference type="EMBL" id="KKR54770.1"/>
    </source>
</evidence>